<proteinExistence type="predicted"/>
<dbReference type="PROSITE" id="PS50805">
    <property type="entry name" value="KRAB"/>
    <property type="match status" value="1"/>
</dbReference>
<dbReference type="SMART" id="SM00349">
    <property type="entry name" value="KRAB"/>
    <property type="match status" value="1"/>
</dbReference>
<evidence type="ECO:0000313" key="3">
    <source>
        <dbReference type="Proteomes" id="UP000694547"/>
    </source>
</evidence>
<reference evidence="2" key="2">
    <citation type="submission" date="2025-08" db="UniProtKB">
        <authorList>
            <consortium name="Ensembl"/>
        </authorList>
    </citation>
    <scope>IDENTIFICATION</scope>
</reference>
<dbReference type="PANTHER" id="PTHR23232">
    <property type="entry name" value="KRAB DOMAIN C2H2 ZINC FINGER"/>
    <property type="match status" value="1"/>
</dbReference>
<dbReference type="InterPro" id="IPR036051">
    <property type="entry name" value="KRAB_dom_sf"/>
</dbReference>
<reference evidence="2" key="3">
    <citation type="submission" date="2025-09" db="UniProtKB">
        <authorList>
            <consortium name="Ensembl"/>
        </authorList>
    </citation>
    <scope>IDENTIFICATION</scope>
</reference>
<protein>
    <recommendedName>
        <fullName evidence="1">KRAB domain-containing protein</fullName>
    </recommendedName>
</protein>
<reference evidence="2 3" key="1">
    <citation type="submission" date="2018-10" db="EMBL/GenBank/DDBJ databases">
        <title>Improved assembly of the deer mouse Peromyscus maniculatus genome.</title>
        <authorList>
            <person name="Lassance J.-M."/>
            <person name="Hoekstra H.E."/>
        </authorList>
    </citation>
    <scope>NUCLEOTIDE SEQUENCE [LARGE SCALE GENOMIC DNA]</scope>
</reference>
<evidence type="ECO:0000259" key="1">
    <source>
        <dbReference type="PROSITE" id="PS50805"/>
    </source>
</evidence>
<dbReference type="CDD" id="cd07765">
    <property type="entry name" value="KRAB_A-box"/>
    <property type="match status" value="1"/>
</dbReference>
<dbReference type="SUPFAM" id="SSF109640">
    <property type="entry name" value="KRAB domain (Kruppel-associated box)"/>
    <property type="match status" value="1"/>
</dbReference>
<dbReference type="AlphaFoldDB" id="A0A8C8UIG3"/>
<keyword evidence="3" id="KW-1185">Reference proteome</keyword>
<sequence>MEEMLSFCDVAIEFSAEERECLKPAQWNLYRDIMLENYSNLDFLGEDIIH</sequence>
<name>A0A8C8UIG3_PERMB</name>
<dbReference type="Proteomes" id="UP000694547">
    <property type="component" value="Chromosome 15"/>
</dbReference>
<dbReference type="Pfam" id="PF01352">
    <property type="entry name" value="KRAB"/>
    <property type="match status" value="1"/>
</dbReference>
<feature type="domain" description="KRAB" evidence="1">
    <location>
        <begin position="5"/>
        <end position="50"/>
    </location>
</feature>
<dbReference type="Gene3D" id="6.10.140.140">
    <property type="match status" value="1"/>
</dbReference>
<dbReference type="InterPro" id="IPR050169">
    <property type="entry name" value="Krueppel_C2H2_ZnF"/>
</dbReference>
<dbReference type="InterPro" id="IPR001909">
    <property type="entry name" value="KRAB"/>
</dbReference>
<evidence type="ECO:0000313" key="2">
    <source>
        <dbReference type="Ensembl" id="ENSPEMP00000031836.1"/>
    </source>
</evidence>
<dbReference type="GO" id="GO:0006355">
    <property type="term" value="P:regulation of DNA-templated transcription"/>
    <property type="evidence" value="ECO:0007669"/>
    <property type="project" value="InterPro"/>
</dbReference>
<dbReference type="GeneTree" id="ENSGT01150000286936"/>
<dbReference type="Ensembl" id="ENSPEMT00000039380.1">
    <property type="protein sequence ID" value="ENSPEMP00000031836.1"/>
    <property type="gene ID" value="ENSPEMG00000025149.1"/>
</dbReference>
<dbReference type="PANTHER" id="PTHR23232:SF158">
    <property type="entry name" value="KRAB DOMAIN-CONTAINING PROTEIN 5"/>
    <property type="match status" value="1"/>
</dbReference>
<accession>A0A8C8UIG3</accession>
<organism evidence="2 3">
    <name type="scientific">Peromyscus maniculatus bairdii</name>
    <name type="common">Prairie deer mouse</name>
    <dbReference type="NCBI Taxonomy" id="230844"/>
    <lineage>
        <taxon>Eukaryota</taxon>
        <taxon>Metazoa</taxon>
        <taxon>Chordata</taxon>
        <taxon>Craniata</taxon>
        <taxon>Vertebrata</taxon>
        <taxon>Euteleostomi</taxon>
        <taxon>Mammalia</taxon>
        <taxon>Eutheria</taxon>
        <taxon>Euarchontoglires</taxon>
        <taxon>Glires</taxon>
        <taxon>Rodentia</taxon>
        <taxon>Myomorpha</taxon>
        <taxon>Muroidea</taxon>
        <taxon>Cricetidae</taxon>
        <taxon>Neotominae</taxon>
        <taxon>Peromyscus</taxon>
    </lineage>
</organism>